<reference evidence="2 3" key="1">
    <citation type="journal article" date="2012" name="Genome Biol. Evol.">
        <title>Nucleomorph genome sequence of the cryptophyte alga Chroomonas mesostigmatica CCMP1168 reveals lineage-specific gene loss and genome complexity.</title>
        <authorList>
            <person name="Moore C.E."/>
            <person name="Curtis B."/>
            <person name="Mills T."/>
            <person name="Tanifuji G."/>
            <person name="Archibald J.M."/>
        </authorList>
    </citation>
    <scope>NUCLEOTIDE SEQUENCE [LARGE SCALE GENOMIC DNA]</scope>
    <source>
        <strain evidence="2 3">CCMP1168</strain>
    </source>
</reference>
<dbReference type="Proteomes" id="UP000243348">
    <property type="component" value="Nucleomorph 2"/>
</dbReference>
<name>J7G3B3_9CRYP</name>
<organism evidence="2 3">
    <name type="scientific">Chroomonas mesostigmatica CCMP1168</name>
    <dbReference type="NCBI Taxonomy" id="1195612"/>
    <lineage>
        <taxon>Eukaryota</taxon>
        <taxon>Cryptophyceae</taxon>
        <taxon>Pyrenomonadales</taxon>
        <taxon>Chroomonadaceae</taxon>
        <taxon>Chroomonas</taxon>
    </lineage>
</organism>
<protein>
    <submittedName>
        <fullName evidence="2">Uncharacterized protein</fullName>
    </submittedName>
</protein>
<keyword evidence="2" id="KW-0542">Nucleomorph</keyword>
<keyword evidence="1" id="KW-1133">Transmembrane helix</keyword>
<evidence type="ECO:0000313" key="2">
    <source>
        <dbReference type="EMBL" id="AFP65534.1"/>
    </source>
</evidence>
<proteinExistence type="predicted"/>
<dbReference type="AlphaFoldDB" id="J7G3B3"/>
<evidence type="ECO:0000256" key="1">
    <source>
        <dbReference type="SAM" id="Phobius"/>
    </source>
</evidence>
<evidence type="ECO:0000313" key="3">
    <source>
        <dbReference type="Proteomes" id="UP000243348"/>
    </source>
</evidence>
<sequence>MQKINSRRVQKKNYFSIYIIRFFLLTFIRLIEIQEAIVSKIIFLPENIYFPDYFLKKNTFANLWFQNNYLSFNTLNFLTNFQKKLKNNWVSNSTKKKNLKENIICFSLMFFFNDCFQKLKNSWFKKLKFFYREKYGFFKKDLADKKKKIWEKFSPSIFFTLWKKNHLTSNQFLFFSSKECFVDAIFSKTYSIYSINETKKCGGGGNLNNFPKIIKKNVFNEKLFGYTTSSSLSKVIKL</sequence>
<keyword evidence="1" id="KW-0472">Membrane</keyword>
<keyword evidence="1" id="KW-0812">Transmembrane</keyword>
<dbReference type="EMBL" id="CP003681">
    <property type="protein sequence ID" value="AFP65534.1"/>
    <property type="molecule type" value="Genomic_DNA"/>
</dbReference>
<feature type="transmembrane region" description="Helical" evidence="1">
    <location>
        <begin position="12"/>
        <end position="31"/>
    </location>
</feature>
<accession>J7G3B3</accession>
<gene>
    <name evidence="2" type="ORF">CMESO_367</name>
</gene>
<geneLocation type="nucleomorph" evidence="2"/>